<dbReference type="EMBL" id="AM746676">
    <property type="protein sequence ID" value="CAN90557.1"/>
    <property type="molecule type" value="Genomic_DNA"/>
</dbReference>
<name>A9GR86_SORC5</name>
<feature type="compositionally biased region" description="Low complexity" evidence="2">
    <location>
        <begin position="353"/>
        <end position="367"/>
    </location>
</feature>
<dbReference type="BioCyc" id="SCEL448385:SCE_RS52725-MONOMER"/>
<dbReference type="AlphaFoldDB" id="A9GR86"/>
<dbReference type="OrthoDB" id="5498296at2"/>
<keyword evidence="4" id="KW-1185">Reference proteome</keyword>
<gene>
    <name evidence="3" type="ordered locus">sce0400</name>
</gene>
<accession>A9GR86</accession>
<evidence type="ECO:0000256" key="2">
    <source>
        <dbReference type="SAM" id="MobiDB-lite"/>
    </source>
</evidence>
<proteinExistence type="predicted"/>
<feature type="region of interest" description="Disordered" evidence="2">
    <location>
        <begin position="247"/>
        <end position="450"/>
    </location>
</feature>
<feature type="compositionally biased region" description="Low complexity" evidence="2">
    <location>
        <begin position="247"/>
        <end position="260"/>
    </location>
</feature>
<dbReference type="STRING" id="448385.sce0400"/>
<protein>
    <submittedName>
        <fullName evidence="3">Alanine/proline-rich protein</fullName>
    </submittedName>
</protein>
<dbReference type="HOGENOM" id="CLU_527748_0_0_7"/>
<feature type="compositionally biased region" description="Low complexity" evidence="2">
    <location>
        <begin position="421"/>
        <end position="433"/>
    </location>
</feature>
<dbReference type="KEGG" id="scl:sce0400"/>
<dbReference type="NCBIfam" id="NF041621">
    <property type="entry name" value="MXAN_5187_C_dom"/>
    <property type="match status" value="1"/>
</dbReference>
<feature type="compositionally biased region" description="Low complexity" evidence="2">
    <location>
        <begin position="271"/>
        <end position="282"/>
    </location>
</feature>
<dbReference type="Proteomes" id="UP000002139">
    <property type="component" value="Chromosome"/>
</dbReference>
<feature type="coiled-coil region" evidence="1">
    <location>
        <begin position="3"/>
        <end position="30"/>
    </location>
</feature>
<feature type="region of interest" description="Disordered" evidence="2">
    <location>
        <begin position="122"/>
        <end position="141"/>
    </location>
</feature>
<feature type="compositionally biased region" description="Basic and acidic residues" evidence="2">
    <location>
        <begin position="261"/>
        <end position="270"/>
    </location>
</feature>
<feature type="compositionally biased region" description="Pro residues" evidence="2">
    <location>
        <begin position="333"/>
        <end position="352"/>
    </location>
</feature>
<dbReference type="RefSeq" id="WP_012233035.1">
    <property type="nucleotide sequence ID" value="NC_010162.1"/>
</dbReference>
<evidence type="ECO:0000256" key="1">
    <source>
        <dbReference type="SAM" id="Coils"/>
    </source>
</evidence>
<organism evidence="3 4">
    <name type="scientific">Sorangium cellulosum (strain So ce56)</name>
    <name type="common">Polyangium cellulosum (strain So ce56)</name>
    <dbReference type="NCBI Taxonomy" id="448385"/>
    <lineage>
        <taxon>Bacteria</taxon>
        <taxon>Pseudomonadati</taxon>
        <taxon>Myxococcota</taxon>
        <taxon>Polyangia</taxon>
        <taxon>Polyangiales</taxon>
        <taxon>Polyangiaceae</taxon>
        <taxon>Sorangium</taxon>
    </lineage>
</organism>
<evidence type="ECO:0000313" key="4">
    <source>
        <dbReference type="Proteomes" id="UP000002139"/>
    </source>
</evidence>
<dbReference type="eggNOG" id="COG3266">
    <property type="taxonomic scope" value="Bacteria"/>
</dbReference>
<evidence type="ECO:0000313" key="3">
    <source>
        <dbReference type="EMBL" id="CAN90557.1"/>
    </source>
</evidence>
<sequence>MESGEVERELEELETRIERLRALYEQYFMGIERLEPLIPRKDVERRIWVMRREQIRNTGLRFKFQMLIQRYNTFQQYWGRISREIENGTYRRDVIRAAKRVGAKEALTIVGRKRAERYAELAEQQETAREPVHRADGSGDHEEIDVDDEAVTLAPPPLPAASLLGKRSLAALAAEEAAPRAAVAPLTAPEASSAAPASAPVRPALAPLTAPEASSAAPASAPVRPALAPPAMPQAAVAVKPAPLGGLPRGLGLTRPQQKPAESKAAEAKPAEASPAGAKSPARPAVDKAQPAAGANSRQRLAELAAEMRAQRTKTGDAAKAGPPEALTDVASEPPPAPKRPPPPSPAKPSPGAPAEAPAVAAAAAAGDAKGTGARRQERVHSERPPSARRRRSTAPPAAETGAASGARQTAPRTPSRPPEAARAGLDAAVRARPAPPQRSAARDDELPEQRLRQIYAKYVETKRAARESTAGVTYERLAESLRAQAAKLRATNPAKSVDYDVVVKDGKTLLKPILK</sequence>
<reference evidence="3 4" key="1">
    <citation type="journal article" date="2007" name="Nat. Biotechnol.">
        <title>Complete genome sequence of the myxobacterium Sorangium cellulosum.</title>
        <authorList>
            <person name="Schneiker S."/>
            <person name="Perlova O."/>
            <person name="Kaiser O."/>
            <person name="Gerth K."/>
            <person name="Alici A."/>
            <person name="Altmeyer M.O."/>
            <person name="Bartels D."/>
            <person name="Bekel T."/>
            <person name="Beyer S."/>
            <person name="Bode E."/>
            <person name="Bode H.B."/>
            <person name="Bolten C.J."/>
            <person name="Choudhuri J.V."/>
            <person name="Doss S."/>
            <person name="Elnakady Y.A."/>
            <person name="Frank B."/>
            <person name="Gaigalat L."/>
            <person name="Goesmann A."/>
            <person name="Groeger C."/>
            <person name="Gross F."/>
            <person name="Jelsbak L."/>
            <person name="Jelsbak L."/>
            <person name="Kalinowski J."/>
            <person name="Kegler C."/>
            <person name="Knauber T."/>
            <person name="Konietzny S."/>
            <person name="Kopp M."/>
            <person name="Krause L."/>
            <person name="Krug D."/>
            <person name="Linke B."/>
            <person name="Mahmud T."/>
            <person name="Martinez-Arias R."/>
            <person name="McHardy A.C."/>
            <person name="Merai M."/>
            <person name="Meyer F."/>
            <person name="Mormann S."/>
            <person name="Munoz-Dorado J."/>
            <person name="Perez J."/>
            <person name="Pradella S."/>
            <person name="Rachid S."/>
            <person name="Raddatz G."/>
            <person name="Rosenau F."/>
            <person name="Rueckert C."/>
            <person name="Sasse F."/>
            <person name="Scharfe M."/>
            <person name="Schuster S.C."/>
            <person name="Suen G."/>
            <person name="Treuner-Lange A."/>
            <person name="Velicer G.J."/>
            <person name="Vorholter F.-J."/>
            <person name="Weissman K.J."/>
            <person name="Welch R.D."/>
            <person name="Wenzel S.C."/>
            <person name="Whitworth D.E."/>
            <person name="Wilhelm S."/>
            <person name="Wittmann C."/>
            <person name="Bloecker H."/>
            <person name="Puehler A."/>
            <person name="Mueller R."/>
        </authorList>
    </citation>
    <scope>NUCLEOTIDE SEQUENCE [LARGE SCALE GENOMIC DNA]</scope>
    <source>
        <strain evidence="4">So ce56</strain>
    </source>
</reference>
<feature type="compositionally biased region" description="Basic and acidic residues" evidence="2">
    <location>
        <begin position="441"/>
        <end position="450"/>
    </location>
</feature>
<feature type="compositionally biased region" description="Basic and acidic residues" evidence="2">
    <location>
        <begin position="375"/>
        <end position="386"/>
    </location>
</feature>
<keyword evidence="1" id="KW-0175">Coiled coil</keyword>